<dbReference type="GO" id="GO:0002250">
    <property type="term" value="P:adaptive immune response"/>
    <property type="evidence" value="ECO:0007669"/>
    <property type="project" value="UniProtKB-KW"/>
</dbReference>
<evidence type="ECO:0000256" key="13">
    <source>
        <dbReference type="ARBA" id="ARBA00023180"/>
    </source>
</evidence>
<dbReference type="InterPro" id="IPR013106">
    <property type="entry name" value="Ig_V-set"/>
</dbReference>
<evidence type="ECO:0000256" key="1">
    <source>
        <dbReference type="ARBA" id="ARBA00002230"/>
    </source>
</evidence>
<dbReference type="RefSeq" id="XP_019301832.2">
    <property type="nucleotide sequence ID" value="XM_019446287.2"/>
</dbReference>
<dbReference type="Proteomes" id="UP001165780">
    <property type="component" value="Unplaced"/>
</dbReference>
<evidence type="ECO:0000256" key="11">
    <source>
        <dbReference type="ARBA" id="ARBA00023136"/>
    </source>
</evidence>
<dbReference type="InterPro" id="IPR008096">
    <property type="entry name" value="CTLA4"/>
</dbReference>
<evidence type="ECO:0000256" key="9">
    <source>
        <dbReference type="ARBA" id="ARBA00022989"/>
    </source>
</evidence>
<dbReference type="GO" id="GO:0050853">
    <property type="term" value="P:B cell receptor signaling pathway"/>
    <property type="evidence" value="ECO:0007669"/>
    <property type="project" value="TreeGrafter"/>
</dbReference>
<feature type="transmembrane region" description="Helical" evidence="16">
    <location>
        <begin position="356"/>
        <end position="380"/>
    </location>
</feature>
<keyword evidence="8" id="KW-0391">Immunity</keyword>
<keyword evidence="13" id="KW-0325">Glycoprotein</keyword>
<dbReference type="SMART" id="SM00409">
    <property type="entry name" value="IG"/>
    <property type="match status" value="1"/>
</dbReference>
<dbReference type="PANTHER" id="PTHR11494:SF8">
    <property type="entry name" value="CYTOTOXIC T-LYMPHOCYTE PROTEIN 4"/>
    <property type="match status" value="1"/>
</dbReference>
<comment type="function">
    <text evidence="1">Inhibitory receptor acting as a major negative regulator of T-cell responses. The affinity of CTLA4 for its natural B7 family ligands, CD80 and CD86, is considerably stronger than the affinity of their cognate stimulatory coreceptor CD28.</text>
</comment>
<keyword evidence="11 16" id="KW-0472">Membrane</keyword>
<keyword evidence="10" id="KW-1064">Adaptive immunity</keyword>
<evidence type="ECO:0000256" key="3">
    <source>
        <dbReference type="ARBA" id="ARBA00016331"/>
    </source>
</evidence>
<evidence type="ECO:0000259" key="18">
    <source>
        <dbReference type="SMART" id="SM00409"/>
    </source>
</evidence>
<evidence type="ECO:0000256" key="12">
    <source>
        <dbReference type="ARBA" id="ARBA00023157"/>
    </source>
</evidence>
<feature type="domain" description="Immunoglobulin" evidence="18">
    <location>
        <begin position="237"/>
        <end position="346"/>
    </location>
</feature>
<dbReference type="AlphaFoldDB" id="A0A9V1FFP0"/>
<protein>
    <recommendedName>
        <fullName evidence="3">Cytotoxic T-lymphocyte protein 4</fullName>
    </recommendedName>
    <alternativeName>
        <fullName evidence="15">Cytotoxic T-lymphocyte-associated antigen 4</fullName>
    </alternativeName>
</protein>
<dbReference type="GO" id="GO:0045590">
    <property type="term" value="P:negative regulation of regulatory T cell differentiation"/>
    <property type="evidence" value="ECO:0007669"/>
    <property type="project" value="TreeGrafter"/>
</dbReference>
<dbReference type="PRINTS" id="PR01720">
    <property type="entry name" value="CTLANTIGEN4"/>
</dbReference>
<dbReference type="FunFam" id="2.60.40.10:FF:000686">
    <property type="entry name" value="Cytotoxic T-lymphocyte protein 4"/>
    <property type="match status" value="1"/>
</dbReference>
<dbReference type="SMART" id="SM00406">
    <property type="entry name" value="IGv"/>
    <property type="match status" value="1"/>
</dbReference>
<dbReference type="CDD" id="cd05721">
    <property type="entry name" value="IgV_CTLA-4"/>
    <property type="match status" value="1"/>
</dbReference>
<dbReference type="InterPro" id="IPR013783">
    <property type="entry name" value="Ig-like_fold"/>
</dbReference>
<evidence type="ECO:0000256" key="8">
    <source>
        <dbReference type="ARBA" id="ARBA00022859"/>
    </source>
</evidence>
<dbReference type="KEGG" id="ppad:109265192"/>
<evidence type="ECO:0000256" key="14">
    <source>
        <dbReference type="ARBA" id="ARBA00023319"/>
    </source>
</evidence>
<dbReference type="GO" id="GO:0009897">
    <property type="term" value="C:external side of plasma membrane"/>
    <property type="evidence" value="ECO:0007669"/>
    <property type="project" value="TreeGrafter"/>
</dbReference>
<proteinExistence type="predicted"/>
<keyword evidence="7" id="KW-0732">Signal</keyword>
<dbReference type="CTD" id="1493"/>
<keyword evidence="9 16" id="KW-1133">Transmembrane helix</keyword>
<accession>A0A9V1FFP0</accession>
<keyword evidence="14" id="KW-0393">Immunoglobulin domain</keyword>
<feature type="domain" description="Immunoglobulin V-set" evidence="17">
    <location>
        <begin position="247"/>
        <end position="325"/>
    </location>
</feature>
<dbReference type="GO" id="GO:0050852">
    <property type="term" value="P:T cell receptor signaling pathway"/>
    <property type="evidence" value="ECO:0007669"/>
    <property type="project" value="TreeGrafter"/>
</dbReference>
<dbReference type="InterPro" id="IPR003599">
    <property type="entry name" value="Ig_sub"/>
</dbReference>
<evidence type="ECO:0000256" key="5">
    <source>
        <dbReference type="ARBA" id="ARBA00022553"/>
    </source>
</evidence>
<dbReference type="PANTHER" id="PTHR11494">
    <property type="entry name" value="CYTOTOXIC T-LYMPHOCYTE PROTEIN"/>
    <property type="match status" value="1"/>
</dbReference>
<sequence length="417" mass="46035">MHLLNQRLLFCAVYPVEREHESKNEGVEEEVSPFTTTPIDPLEDFVLSVSATDEEHFLARRHRKTPQELQIMAAMRMPRSPLSLDQQAKSSFTTLVEDSLRWAWKLGSMYVPDKDCRPWVFISVHYSYCLQQALVCSCASHPLVPPRSQSAREPSCPCGSASQVENGYLNTAPIKPWLALDSGGMGLSWTWLLGPGPALLCFLFSLSPSSPKTISVKKPCGLYGISWMLKGMHVAQPAVVLASSRGVASFVCEYGSSGNAAEVRVTVLRQTGSQMTEVCAATYTVENELAFLDDSTCTGISSGNKVNLTIQGLRAMDTGLYICKVELMYPPPYYAGMGNGTQIYVIDPEPCPDSDFLLWILAAVSSGLFFYSFLITAVSLSKMLKKRSPLTTGVYVKMPPTEPECEKQFQPYFIPIN</sequence>
<dbReference type="SUPFAM" id="SSF48726">
    <property type="entry name" value="Immunoglobulin"/>
    <property type="match status" value="1"/>
</dbReference>
<dbReference type="InterPro" id="IPR036179">
    <property type="entry name" value="Ig-like_dom_sf"/>
</dbReference>
<keyword evidence="5" id="KW-0597">Phosphoprotein</keyword>
<organism evidence="19 20">
    <name type="scientific">Panthera pardus</name>
    <name type="common">Leopard</name>
    <name type="synonym">Felis pardus</name>
    <dbReference type="NCBI Taxonomy" id="9691"/>
    <lineage>
        <taxon>Eukaryota</taxon>
        <taxon>Metazoa</taxon>
        <taxon>Chordata</taxon>
        <taxon>Craniata</taxon>
        <taxon>Vertebrata</taxon>
        <taxon>Euteleostomi</taxon>
        <taxon>Mammalia</taxon>
        <taxon>Eutheria</taxon>
        <taxon>Laurasiatheria</taxon>
        <taxon>Carnivora</taxon>
        <taxon>Feliformia</taxon>
        <taxon>Felidae</taxon>
        <taxon>Pantherinae</taxon>
        <taxon>Panthera</taxon>
    </lineage>
</organism>
<evidence type="ECO:0000313" key="20">
    <source>
        <dbReference type="RefSeq" id="XP_019301832.2"/>
    </source>
</evidence>
<dbReference type="GeneID" id="109265192"/>
<name>A0A9V1FFP0_PANPR</name>
<reference evidence="20" key="1">
    <citation type="submission" date="2025-08" db="UniProtKB">
        <authorList>
            <consortium name="RefSeq"/>
        </authorList>
    </citation>
    <scope>IDENTIFICATION</scope>
    <source>
        <tissue evidence="20">Whole blood</tissue>
    </source>
</reference>
<keyword evidence="12" id="KW-1015">Disulfide bond</keyword>
<evidence type="ECO:0000256" key="6">
    <source>
        <dbReference type="ARBA" id="ARBA00022692"/>
    </source>
</evidence>
<evidence type="ECO:0000256" key="7">
    <source>
        <dbReference type="ARBA" id="ARBA00022729"/>
    </source>
</evidence>
<evidence type="ECO:0000313" key="19">
    <source>
        <dbReference type="Proteomes" id="UP001165780"/>
    </source>
</evidence>
<evidence type="ECO:0000256" key="16">
    <source>
        <dbReference type="SAM" id="Phobius"/>
    </source>
</evidence>
<keyword evidence="4" id="KW-1003">Cell membrane</keyword>
<dbReference type="GO" id="GO:0042129">
    <property type="term" value="P:regulation of T cell proliferation"/>
    <property type="evidence" value="ECO:0007669"/>
    <property type="project" value="InterPro"/>
</dbReference>
<comment type="subcellular location">
    <subcellularLocation>
        <location evidence="2">Cell membrane</location>
        <topology evidence="2">Single-pass type I membrane protein</topology>
    </subcellularLocation>
</comment>
<evidence type="ECO:0000256" key="15">
    <source>
        <dbReference type="ARBA" id="ARBA00032097"/>
    </source>
</evidence>
<evidence type="ECO:0000256" key="2">
    <source>
        <dbReference type="ARBA" id="ARBA00004251"/>
    </source>
</evidence>
<evidence type="ECO:0000256" key="10">
    <source>
        <dbReference type="ARBA" id="ARBA00023130"/>
    </source>
</evidence>
<dbReference type="Gene3D" id="2.60.40.10">
    <property type="entry name" value="Immunoglobulins"/>
    <property type="match status" value="1"/>
</dbReference>
<evidence type="ECO:0000256" key="4">
    <source>
        <dbReference type="ARBA" id="ARBA00022475"/>
    </source>
</evidence>
<dbReference type="Pfam" id="PF07686">
    <property type="entry name" value="V-set"/>
    <property type="match status" value="1"/>
</dbReference>
<evidence type="ECO:0000259" key="17">
    <source>
        <dbReference type="SMART" id="SM00406"/>
    </source>
</evidence>
<gene>
    <name evidence="20" type="primary">CTLA4</name>
</gene>
<keyword evidence="19" id="KW-1185">Reference proteome</keyword>
<dbReference type="InterPro" id="IPR040216">
    <property type="entry name" value="CTLA4/CD28"/>
</dbReference>
<keyword evidence="6 16" id="KW-0812">Transmembrane</keyword>